<organism evidence="1 2">
    <name type="scientific">Tanacetum coccineum</name>
    <dbReference type="NCBI Taxonomy" id="301880"/>
    <lineage>
        <taxon>Eukaryota</taxon>
        <taxon>Viridiplantae</taxon>
        <taxon>Streptophyta</taxon>
        <taxon>Embryophyta</taxon>
        <taxon>Tracheophyta</taxon>
        <taxon>Spermatophyta</taxon>
        <taxon>Magnoliopsida</taxon>
        <taxon>eudicotyledons</taxon>
        <taxon>Gunneridae</taxon>
        <taxon>Pentapetalae</taxon>
        <taxon>asterids</taxon>
        <taxon>campanulids</taxon>
        <taxon>Asterales</taxon>
        <taxon>Asteraceae</taxon>
        <taxon>Asteroideae</taxon>
        <taxon>Anthemideae</taxon>
        <taxon>Anthemidinae</taxon>
        <taxon>Tanacetum</taxon>
    </lineage>
</organism>
<name>A0ABQ4ZII8_9ASTR</name>
<evidence type="ECO:0000313" key="1">
    <source>
        <dbReference type="EMBL" id="GJS89642.1"/>
    </source>
</evidence>
<protein>
    <submittedName>
        <fullName evidence="1">Uncharacterized protein</fullName>
    </submittedName>
</protein>
<reference evidence="1" key="2">
    <citation type="submission" date="2022-01" db="EMBL/GenBank/DDBJ databases">
        <authorList>
            <person name="Yamashiro T."/>
            <person name="Shiraishi A."/>
            <person name="Satake H."/>
            <person name="Nakayama K."/>
        </authorList>
    </citation>
    <scope>NUCLEOTIDE SEQUENCE</scope>
</reference>
<sequence>MVVCEICKPWGTINTKSNRSKSFERKCFRDFLVLEFILMRVLKSGKMIGGQILCSFFVSDDNIEFLKQKDPPHQSWLSILFSEQILYSRMSSREEEEAKCWRDKFTTKITKSNYQTEMVKGEKDVKSYTDKFTASIIHDDVDDSRNKIESGSHKEHPKLSMMQTKTMRRKELQTVENKVMDEMGSLETRTEKMQTPIPITPRSPRINLSSDKNIAQELTNIVSLSTATTSNDPHKTRCISSKYSHLLGALRMMCRLQGYKIKDMERKCVTIDKFWKVHGKVDQVLCEIVPQLAERATNGLIERKFKPICCRHHH</sequence>
<gene>
    <name evidence="1" type="ORF">Tco_0772278</name>
</gene>
<dbReference type="Proteomes" id="UP001151760">
    <property type="component" value="Unassembled WGS sequence"/>
</dbReference>
<dbReference type="EMBL" id="BQNB010011365">
    <property type="protein sequence ID" value="GJS89642.1"/>
    <property type="molecule type" value="Genomic_DNA"/>
</dbReference>
<keyword evidence="2" id="KW-1185">Reference proteome</keyword>
<comment type="caution">
    <text evidence="1">The sequence shown here is derived from an EMBL/GenBank/DDBJ whole genome shotgun (WGS) entry which is preliminary data.</text>
</comment>
<reference evidence="1" key="1">
    <citation type="journal article" date="2022" name="Int. J. Mol. Sci.">
        <title>Draft Genome of Tanacetum Coccineum: Genomic Comparison of Closely Related Tanacetum-Family Plants.</title>
        <authorList>
            <person name="Yamashiro T."/>
            <person name="Shiraishi A."/>
            <person name="Nakayama K."/>
            <person name="Satake H."/>
        </authorList>
    </citation>
    <scope>NUCLEOTIDE SEQUENCE</scope>
</reference>
<accession>A0ABQ4ZII8</accession>
<evidence type="ECO:0000313" key="2">
    <source>
        <dbReference type="Proteomes" id="UP001151760"/>
    </source>
</evidence>
<proteinExistence type="predicted"/>